<keyword evidence="4" id="KW-1185">Reference proteome</keyword>
<feature type="compositionally biased region" description="Basic and acidic residues" evidence="1">
    <location>
        <begin position="32"/>
        <end position="48"/>
    </location>
</feature>
<dbReference type="GO" id="GO:0006120">
    <property type="term" value="P:mitochondrial electron transport, NADH to ubiquinone"/>
    <property type="evidence" value="ECO:0007669"/>
    <property type="project" value="TreeGrafter"/>
</dbReference>
<dbReference type="EMBL" id="LBBL01000069">
    <property type="protein sequence ID" value="KKF95953.1"/>
    <property type="molecule type" value="Genomic_DNA"/>
</dbReference>
<dbReference type="Proteomes" id="UP000034841">
    <property type="component" value="Unassembled WGS sequence"/>
</dbReference>
<evidence type="ECO:0000313" key="3">
    <source>
        <dbReference type="EMBL" id="KKF95953.1"/>
    </source>
</evidence>
<dbReference type="SUPFAM" id="SSF111038">
    <property type="entry name" value="YjbQ-like"/>
    <property type="match status" value="1"/>
</dbReference>
<dbReference type="GO" id="GO:0005739">
    <property type="term" value="C:mitochondrion"/>
    <property type="evidence" value="ECO:0007669"/>
    <property type="project" value="GOC"/>
</dbReference>
<organism evidence="3 4">
    <name type="scientific">Ceratocystis fimbriata f. sp. platani</name>
    <dbReference type="NCBI Taxonomy" id="88771"/>
    <lineage>
        <taxon>Eukaryota</taxon>
        <taxon>Fungi</taxon>
        <taxon>Dikarya</taxon>
        <taxon>Ascomycota</taxon>
        <taxon>Pezizomycotina</taxon>
        <taxon>Sordariomycetes</taxon>
        <taxon>Hypocreomycetidae</taxon>
        <taxon>Microascales</taxon>
        <taxon>Ceratocystidaceae</taxon>
        <taxon>Ceratocystis</taxon>
    </lineage>
</organism>
<feature type="region of interest" description="Disordered" evidence="1">
    <location>
        <begin position="23"/>
        <end position="67"/>
    </location>
</feature>
<evidence type="ECO:0000313" key="4">
    <source>
        <dbReference type="Proteomes" id="UP000034841"/>
    </source>
</evidence>
<sequence>MSASYKIREVAARSARLAGAARRAFTSTARTADAHRSTLVDSSAKSETESASGEIQQAPNRTSVWANSQIPRNQAMVGPRFEQTDFSAQPAPYSAMALIHEQPVQWTHDKIVVCDGGVNSASAGHPRIFINTDKPKICVCNYCGTPYANEHHRKHIEAQPKTAYPLQCPTFAKPHQLSDKSSPCIKTKAFHLDSYPMSWSQKQFSLPARSRGSYLVTDLIVDALPEIREYKVGLLNLFIQHTSCALSLNENWDEDVRHDMTDALEKIAPYEGPKGEALYRHDAEGRDDMPASFPFSFVPLLSFLSLCSCPASYVSVSSN</sequence>
<gene>
    <name evidence="3" type="primary">lbsA</name>
    <name evidence="3" type="ORF">CFO_g1697</name>
</gene>
<dbReference type="InterPro" id="IPR019401">
    <property type="entry name" value="Znf_CHCC"/>
</dbReference>
<feature type="domain" description="Zinc finger CHCC-type" evidence="2">
    <location>
        <begin position="110"/>
        <end position="147"/>
    </location>
</feature>
<dbReference type="Pfam" id="PF10276">
    <property type="entry name" value="zf-CHCC"/>
    <property type="match status" value="1"/>
</dbReference>
<dbReference type="PANTHER" id="PTHR13156:SF0">
    <property type="entry name" value="NADH DEHYDROGENASE [UBIQUINONE] IRON-SULFUR PROTEIN 6, MITOCHONDRIAL"/>
    <property type="match status" value="1"/>
</dbReference>
<accession>A0A0F8BTP9</accession>
<dbReference type="AlphaFoldDB" id="A0A0F8BTP9"/>
<name>A0A0F8BTP9_CERFI</name>
<evidence type="ECO:0000256" key="1">
    <source>
        <dbReference type="SAM" id="MobiDB-lite"/>
    </source>
</evidence>
<feature type="compositionally biased region" description="Polar residues" evidence="1">
    <location>
        <begin position="49"/>
        <end position="67"/>
    </location>
</feature>
<dbReference type="OrthoDB" id="307899at2759"/>
<dbReference type="InterPro" id="IPR001602">
    <property type="entry name" value="UPF0047_YjbQ-like"/>
</dbReference>
<dbReference type="Pfam" id="PF01894">
    <property type="entry name" value="YjbQ"/>
    <property type="match status" value="1"/>
</dbReference>
<dbReference type="Gene3D" id="2.60.260.40">
    <property type="entry name" value="q5lls5 like domains"/>
    <property type="match status" value="1"/>
</dbReference>
<dbReference type="PANTHER" id="PTHR13156">
    <property type="entry name" value="NADH-UBIQUINONE OXIDOREDUCTASE 13 KD-A SUBUNIT"/>
    <property type="match status" value="1"/>
</dbReference>
<evidence type="ECO:0000259" key="2">
    <source>
        <dbReference type="Pfam" id="PF10276"/>
    </source>
</evidence>
<proteinExistence type="predicted"/>
<dbReference type="Gene3D" id="2.60.120.460">
    <property type="entry name" value="YjbQ-like"/>
    <property type="match status" value="1"/>
</dbReference>
<reference evidence="3 4" key="1">
    <citation type="submission" date="2015-04" db="EMBL/GenBank/DDBJ databases">
        <title>Genome sequence of Ceratocystis platani, a major pathogen of plane trees.</title>
        <authorList>
            <person name="Belbahri L."/>
        </authorList>
    </citation>
    <scope>NUCLEOTIDE SEQUENCE [LARGE SCALE GENOMIC DNA]</scope>
    <source>
        <strain evidence="3 4">CFO</strain>
    </source>
</reference>
<dbReference type="InterPro" id="IPR035917">
    <property type="entry name" value="YjbQ-like_sf"/>
</dbReference>
<comment type="caution">
    <text evidence="3">The sequence shown here is derived from an EMBL/GenBank/DDBJ whole genome shotgun (WGS) entry which is preliminary data.</text>
</comment>
<protein>
    <submittedName>
        <fullName evidence="3">Lactobacillus shifted protein</fullName>
    </submittedName>
</protein>